<dbReference type="SUPFAM" id="SSF55008">
    <property type="entry name" value="HMA, heavy metal-associated domain"/>
    <property type="match status" value="1"/>
</dbReference>
<feature type="domain" description="HMA" evidence="1">
    <location>
        <begin position="1"/>
        <end position="63"/>
    </location>
</feature>
<sequence>MIKLSIPDMSCGHCAGVITKTIKELDHDAVIAFDMPARTALLNTTAAQERVVASLADAGYPATVAR</sequence>
<evidence type="ECO:0000259" key="1">
    <source>
        <dbReference type="PROSITE" id="PS50846"/>
    </source>
</evidence>
<dbReference type="Pfam" id="PF00403">
    <property type="entry name" value="HMA"/>
    <property type="match status" value="1"/>
</dbReference>
<evidence type="ECO:0000313" key="2">
    <source>
        <dbReference type="EMBL" id="ATQ74899.1"/>
    </source>
</evidence>
<name>A0A2D2DIV4_9BURK</name>
<dbReference type="EMBL" id="CP024608">
    <property type="protein sequence ID" value="ATQ74899.1"/>
    <property type="molecule type" value="Genomic_DNA"/>
</dbReference>
<dbReference type="CDD" id="cd00371">
    <property type="entry name" value="HMA"/>
    <property type="match status" value="1"/>
</dbReference>
<dbReference type="GO" id="GO:0046872">
    <property type="term" value="F:metal ion binding"/>
    <property type="evidence" value="ECO:0007669"/>
    <property type="project" value="InterPro"/>
</dbReference>
<proteinExistence type="predicted"/>
<protein>
    <submittedName>
        <fullName evidence="2">Heavy metal transporter</fullName>
    </submittedName>
</protein>
<organism evidence="2 3">
    <name type="scientific">Massilia violaceinigra</name>
    <dbReference type="NCBI Taxonomy" id="2045208"/>
    <lineage>
        <taxon>Bacteria</taxon>
        <taxon>Pseudomonadati</taxon>
        <taxon>Pseudomonadota</taxon>
        <taxon>Betaproteobacteria</taxon>
        <taxon>Burkholderiales</taxon>
        <taxon>Oxalobacteraceae</taxon>
        <taxon>Telluria group</taxon>
        <taxon>Massilia</taxon>
    </lineage>
</organism>
<dbReference type="AlphaFoldDB" id="A0A2D2DIV4"/>
<dbReference type="Proteomes" id="UP000229897">
    <property type="component" value="Chromosome"/>
</dbReference>
<dbReference type="OrthoDB" id="9813965at2"/>
<evidence type="ECO:0000313" key="3">
    <source>
        <dbReference type="Proteomes" id="UP000229897"/>
    </source>
</evidence>
<dbReference type="KEGG" id="mass:CR152_10455"/>
<dbReference type="InterPro" id="IPR006121">
    <property type="entry name" value="HMA_dom"/>
</dbReference>
<dbReference type="PROSITE" id="PS50846">
    <property type="entry name" value="HMA_2"/>
    <property type="match status" value="1"/>
</dbReference>
<gene>
    <name evidence="2" type="ORF">CR152_10455</name>
</gene>
<dbReference type="InterPro" id="IPR036163">
    <property type="entry name" value="HMA_dom_sf"/>
</dbReference>
<dbReference type="RefSeq" id="WP_099874874.1">
    <property type="nucleotide sequence ID" value="NZ_CP024608.1"/>
</dbReference>
<accession>A0A2D2DIV4</accession>
<keyword evidence="3" id="KW-1185">Reference proteome</keyword>
<dbReference type="Gene3D" id="3.30.70.100">
    <property type="match status" value="1"/>
</dbReference>
<reference evidence="2" key="1">
    <citation type="submission" date="2017-10" db="EMBL/GenBank/DDBJ databases">
        <title>Massilia psychrophilum sp. nov., a novel purple-pigmented bacterium isolated from Tianshan glacier, Xinjiang Municipality, China.</title>
        <authorList>
            <person name="Wang H."/>
        </authorList>
    </citation>
    <scope>NUCLEOTIDE SEQUENCE [LARGE SCALE GENOMIC DNA]</scope>
    <source>
        <strain evidence="2">B2</strain>
    </source>
</reference>